<feature type="active site" description="Proton donor" evidence="6">
    <location>
        <position position="20"/>
    </location>
</feature>
<comment type="function">
    <text evidence="6">Catalyzes the interconversion of beta-pyran and beta-furan forms of D-ribose.</text>
</comment>
<evidence type="ECO:0000313" key="7">
    <source>
        <dbReference type="EMBL" id="MBP2028308.1"/>
    </source>
</evidence>
<comment type="subunit">
    <text evidence="6">Homodecamer.</text>
</comment>
<evidence type="ECO:0000256" key="6">
    <source>
        <dbReference type="HAMAP-Rule" id="MF_01661"/>
    </source>
</evidence>
<comment type="pathway">
    <text evidence="6">Carbohydrate metabolism; D-ribose degradation; D-ribose 5-phosphate from beta-D-ribopyranose: step 1/2.</text>
</comment>
<keyword evidence="8" id="KW-1185">Reference proteome</keyword>
<feature type="binding site" evidence="6">
    <location>
        <begin position="120"/>
        <end position="122"/>
    </location>
    <ligand>
        <name>substrate</name>
    </ligand>
</feature>
<comment type="similarity">
    <text evidence="6">Belongs to the RbsD / FucU family. RbsD subfamily.</text>
</comment>
<gene>
    <name evidence="6" type="primary">rbsD</name>
    <name evidence="7" type="ORF">J2Z35_002109</name>
</gene>
<protein>
    <recommendedName>
        <fullName evidence="2 6">D-ribose pyranase</fullName>
        <ecNumber evidence="2 6">5.4.99.62</ecNumber>
    </recommendedName>
</protein>
<comment type="catalytic activity">
    <reaction evidence="1 6">
        <text>beta-D-ribopyranose = beta-D-ribofuranose</text>
        <dbReference type="Rhea" id="RHEA:25432"/>
        <dbReference type="ChEBI" id="CHEBI:27476"/>
        <dbReference type="ChEBI" id="CHEBI:47002"/>
        <dbReference type="EC" id="5.4.99.62"/>
    </reaction>
</comment>
<dbReference type="Proteomes" id="UP001314903">
    <property type="component" value="Unassembled WGS sequence"/>
</dbReference>
<dbReference type="SUPFAM" id="SSF102546">
    <property type="entry name" value="RbsD-like"/>
    <property type="match status" value="1"/>
</dbReference>
<organism evidence="7 8">
    <name type="scientific">Acetoanaerobium pronyense</name>
    <dbReference type="NCBI Taxonomy" id="1482736"/>
    <lineage>
        <taxon>Bacteria</taxon>
        <taxon>Bacillati</taxon>
        <taxon>Bacillota</taxon>
        <taxon>Clostridia</taxon>
        <taxon>Peptostreptococcales</taxon>
        <taxon>Filifactoraceae</taxon>
        <taxon>Acetoanaerobium</taxon>
    </lineage>
</organism>
<keyword evidence="3 6" id="KW-0963">Cytoplasm</keyword>
<reference evidence="7 8" key="1">
    <citation type="submission" date="2021-03" db="EMBL/GenBank/DDBJ databases">
        <title>Genomic Encyclopedia of Type Strains, Phase IV (KMG-IV): sequencing the most valuable type-strain genomes for metagenomic binning, comparative biology and taxonomic classification.</title>
        <authorList>
            <person name="Goeker M."/>
        </authorList>
    </citation>
    <scope>NUCLEOTIDE SEQUENCE [LARGE SCALE GENOMIC DNA]</scope>
    <source>
        <strain evidence="7 8">DSM 27512</strain>
    </source>
</reference>
<feature type="binding site" evidence="6">
    <location>
        <position position="98"/>
    </location>
    <ligand>
        <name>substrate</name>
    </ligand>
</feature>
<keyword evidence="4 6" id="KW-0413">Isomerase</keyword>
<dbReference type="PANTHER" id="PTHR37831">
    <property type="entry name" value="D-RIBOSE PYRANASE"/>
    <property type="match status" value="1"/>
</dbReference>
<evidence type="ECO:0000256" key="5">
    <source>
        <dbReference type="ARBA" id="ARBA00023277"/>
    </source>
</evidence>
<evidence type="ECO:0000256" key="2">
    <source>
        <dbReference type="ARBA" id="ARBA00012862"/>
    </source>
</evidence>
<dbReference type="Gene3D" id="3.40.1650.10">
    <property type="entry name" value="RbsD-like domain"/>
    <property type="match status" value="1"/>
</dbReference>
<dbReference type="InterPro" id="IPR007721">
    <property type="entry name" value="RbsD_FucU"/>
</dbReference>
<dbReference type="RefSeq" id="WP_209661358.1">
    <property type="nucleotide sequence ID" value="NZ_JAGGLI010000025.1"/>
</dbReference>
<accession>A0ABS4KKI1</accession>
<dbReference type="InterPro" id="IPR023750">
    <property type="entry name" value="RbsD-like_sf"/>
</dbReference>
<dbReference type="EMBL" id="JAGGLI010000025">
    <property type="protein sequence ID" value="MBP2028308.1"/>
    <property type="molecule type" value="Genomic_DNA"/>
</dbReference>
<evidence type="ECO:0000313" key="8">
    <source>
        <dbReference type="Proteomes" id="UP001314903"/>
    </source>
</evidence>
<dbReference type="Pfam" id="PF05025">
    <property type="entry name" value="RbsD_FucU"/>
    <property type="match status" value="1"/>
</dbReference>
<dbReference type="GO" id="GO:0062193">
    <property type="term" value="F:D-ribose pyranase activity"/>
    <property type="evidence" value="ECO:0007669"/>
    <property type="project" value="UniProtKB-EC"/>
</dbReference>
<dbReference type="PANTHER" id="PTHR37831:SF1">
    <property type="entry name" value="D-RIBOSE PYRANASE"/>
    <property type="match status" value="1"/>
</dbReference>
<dbReference type="HAMAP" id="MF_01661">
    <property type="entry name" value="D_rib_pyranase"/>
    <property type="match status" value="1"/>
</dbReference>
<feature type="binding site" evidence="6">
    <location>
        <position position="28"/>
    </location>
    <ligand>
        <name>substrate</name>
    </ligand>
</feature>
<dbReference type="EC" id="5.4.99.62" evidence="2 6"/>
<comment type="caution">
    <text evidence="7">The sequence shown here is derived from an EMBL/GenBank/DDBJ whole genome shotgun (WGS) entry which is preliminary data.</text>
</comment>
<name>A0ABS4KKI1_9FIRM</name>
<proteinExistence type="inferred from homology"/>
<dbReference type="NCBIfam" id="NF008761">
    <property type="entry name" value="PRK11797.1"/>
    <property type="match status" value="1"/>
</dbReference>
<evidence type="ECO:0000256" key="4">
    <source>
        <dbReference type="ARBA" id="ARBA00023235"/>
    </source>
</evidence>
<evidence type="ECO:0000256" key="1">
    <source>
        <dbReference type="ARBA" id="ARBA00000223"/>
    </source>
</evidence>
<sequence>MKKTKLINSELSYEISKLGHTDEITVADCGLPIPKDINRIDLALVRGIPTFKDTLEAILLEMEVEEIVLAEEIKENNSEILDFIKEKLGDKKVNFISHEEFKKRTLHSKTIVRTGEASPYANVILKSGVAF</sequence>
<keyword evidence="5 6" id="KW-0119">Carbohydrate metabolism</keyword>
<evidence type="ECO:0000256" key="3">
    <source>
        <dbReference type="ARBA" id="ARBA00022490"/>
    </source>
</evidence>
<dbReference type="InterPro" id="IPR023064">
    <property type="entry name" value="D-ribose_pyranase"/>
</dbReference>
<comment type="subcellular location">
    <subcellularLocation>
        <location evidence="6">Cytoplasm</location>
    </subcellularLocation>
</comment>